<keyword evidence="4 5" id="KW-0472">Membrane</keyword>
<comment type="caution">
    <text evidence="7">The sequence shown here is derived from an EMBL/GenBank/DDBJ whole genome shotgun (WGS) entry which is preliminary data.</text>
</comment>
<proteinExistence type="predicted"/>
<accession>A0ABT9VI89</accession>
<feature type="transmembrane region" description="Helical" evidence="5">
    <location>
        <begin position="73"/>
        <end position="92"/>
    </location>
</feature>
<feature type="transmembrane region" description="Helical" evidence="5">
    <location>
        <begin position="375"/>
        <end position="392"/>
    </location>
</feature>
<feature type="transmembrane region" description="Helical" evidence="5">
    <location>
        <begin position="42"/>
        <end position="61"/>
    </location>
</feature>
<dbReference type="PANTHER" id="PTHR37422:SF13">
    <property type="entry name" value="LIPOPOLYSACCHARIDE BIOSYNTHESIS PROTEIN PA4999-RELATED"/>
    <property type="match status" value="1"/>
</dbReference>
<feature type="transmembrane region" description="Helical" evidence="5">
    <location>
        <begin position="184"/>
        <end position="203"/>
    </location>
</feature>
<feature type="transmembrane region" description="Helical" evidence="5">
    <location>
        <begin position="345"/>
        <end position="363"/>
    </location>
</feature>
<keyword evidence="7" id="KW-0436">Ligase</keyword>
<dbReference type="Proteomes" id="UP001224359">
    <property type="component" value="Unassembled WGS sequence"/>
</dbReference>
<dbReference type="InterPro" id="IPR051533">
    <property type="entry name" value="WaaL-like"/>
</dbReference>
<evidence type="ECO:0000256" key="5">
    <source>
        <dbReference type="SAM" id="Phobius"/>
    </source>
</evidence>
<comment type="subcellular location">
    <subcellularLocation>
        <location evidence="1">Membrane</location>
        <topology evidence="1">Multi-pass membrane protein</topology>
    </subcellularLocation>
</comment>
<organism evidence="7 8">
    <name type="scientific">Alkalibacillus salilacus</name>
    <dbReference type="NCBI Taxonomy" id="284582"/>
    <lineage>
        <taxon>Bacteria</taxon>
        <taxon>Bacillati</taxon>
        <taxon>Bacillota</taxon>
        <taxon>Bacilli</taxon>
        <taxon>Bacillales</taxon>
        <taxon>Bacillaceae</taxon>
        <taxon>Alkalibacillus</taxon>
    </lineage>
</organism>
<evidence type="ECO:0000256" key="3">
    <source>
        <dbReference type="ARBA" id="ARBA00022989"/>
    </source>
</evidence>
<feature type="transmembrane region" description="Helical" evidence="5">
    <location>
        <begin position="233"/>
        <end position="252"/>
    </location>
</feature>
<feature type="transmembrane region" description="Helical" evidence="5">
    <location>
        <begin position="158"/>
        <end position="177"/>
    </location>
</feature>
<evidence type="ECO:0000256" key="1">
    <source>
        <dbReference type="ARBA" id="ARBA00004141"/>
    </source>
</evidence>
<protein>
    <submittedName>
        <fullName evidence="7">O-antigen ligase</fullName>
    </submittedName>
</protein>
<dbReference type="GO" id="GO:0016874">
    <property type="term" value="F:ligase activity"/>
    <property type="evidence" value="ECO:0007669"/>
    <property type="project" value="UniProtKB-KW"/>
</dbReference>
<name>A0ABT9VI89_9BACI</name>
<gene>
    <name evidence="7" type="ORF">J2S77_002534</name>
</gene>
<keyword evidence="2 5" id="KW-0812">Transmembrane</keyword>
<evidence type="ECO:0000256" key="2">
    <source>
        <dbReference type="ARBA" id="ARBA00022692"/>
    </source>
</evidence>
<sequence length="404" mass="46581">MNVNLHIQHLNKLVLILILTFMPINLLSVTDLANDIQKIGETTTDLTFYLSVIFLVTFFFLQKQSIKSITQKYGFLYAVIGSLIVLYTISYLNHQDQTQFSTLLTFILTLTTLLTFAKVRWNPKMITFIGYGASMIIMVLVIHWQILDQPTNRFQSVFWNPNGLGIITFCLLYFQIIALKYVDLIYKLLLGLTIILNIIMLYATTSRAVWLSLFIVMITWVCIKTFPKHIKYIFPIALGLIFVSVFLYTQLYNTTLGNWLNSLSHSLFSKNFFSGRSELWSELWGAIQTSLIWGHGIGTSASEVTPFSLPAHNQYLQFMLETGLIGLVLLCALLYTLWKLLISNANNYVTKWSMSFFIGILIYQSLEHSLFINNPWYSIIQWLIICIGITFTESDKRTNHKELN</sequence>
<reference evidence="7 8" key="1">
    <citation type="submission" date="2023-07" db="EMBL/GenBank/DDBJ databases">
        <title>Genomic Encyclopedia of Type Strains, Phase IV (KMG-IV): sequencing the most valuable type-strain genomes for metagenomic binning, comparative biology and taxonomic classification.</title>
        <authorList>
            <person name="Goeker M."/>
        </authorList>
    </citation>
    <scope>NUCLEOTIDE SEQUENCE [LARGE SCALE GENOMIC DNA]</scope>
    <source>
        <strain evidence="7 8">DSM 16460</strain>
    </source>
</reference>
<evidence type="ECO:0000313" key="7">
    <source>
        <dbReference type="EMBL" id="MDQ0160530.1"/>
    </source>
</evidence>
<keyword evidence="8" id="KW-1185">Reference proteome</keyword>
<dbReference type="PANTHER" id="PTHR37422">
    <property type="entry name" value="TEICHURONIC ACID BIOSYNTHESIS PROTEIN TUAE"/>
    <property type="match status" value="1"/>
</dbReference>
<feature type="transmembrane region" description="Helical" evidence="5">
    <location>
        <begin position="209"/>
        <end position="226"/>
    </location>
</feature>
<evidence type="ECO:0000313" key="8">
    <source>
        <dbReference type="Proteomes" id="UP001224359"/>
    </source>
</evidence>
<feature type="transmembrane region" description="Helical" evidence="5">
    <location>
        <begin position="12"/>
        <end position="30"/>
    </location>
</feature>
<feature type="transmembrane region" description="Helical" evidence="5">
    <location>
        <begin position="128"/>
        <end position="146"/>
    </location>
</feature>
<evidence type="ECO:0000259" key="6">
    <source>
        <dbReference type="Pfam" id="PF04932"/>
    </source>
</evidence>
<dbReference type="EMBL" id="JAUSTQ010000013">
    <property type="protein sequence ID" value="MDQ0160530.1"/>
    <property type="molecule type" value="Genomic_DNA"/>
</dbReference>
<dbReference type="InterPro" id="IPR007016">
    <property type="entry name" value="O-antigen_ligase-rel_domated"/>
</dbReference>
<feature type="domain" description="O-antigen ligase-related" evidence="6">
    <location>
        <begin position="193"/>
        <end position="330"/>
    </location>
</feature>
<evidence type="ECO:0000256" key="4">
    <source>
        <dbReference type="ARBA" id="ARBA00023136"/>
    </source>
</evidence>
<feature type="transmembrane region" description="Helical" evidence="5">
    <location>
        <begin position="315"/>
        <end position="338"/>
    </location>
</feature>
<feature type="transmembrane region" description="Helical" evidence="5">
    <location>
        <begin position="98"/>
        <end position="116"/>
    </location>
</feature>
<keyword evidence="3 5" id="KW-1133">Transmembrane helix</keyword>
<dbReference type="Pfam" id="PF04932">
    <property type="entry name" value="Wzy_C"/>
    <property type="match status" value="1"/>
</dbReference>